<dbReference type="OrthoDB" id="273640at2759"/>
<keyword evidence="3" id="KW-0505">Motor protein</keyword>
<evidence type="ECO:0000313" key="6">
    <source>
        <dbReference type="Proteomes" id="UP000708208"/>
    </source>
</evidence>
<sequence length="339" mass="38979">MKYHSLQFLYAIDCPSLITPSKIRTRTSSSKMSLRQSDCQPVLFLNEGDEIQYEFDTLVKYGLTYEVPAEEVVFGAAMYAAPNATQLSPEQKLIKFDPDCPPMVLERVEKMEVDSKIIPETFCTLRNKDGEVTKEEMQNVLDSILPPKELKKEGRVWRTPVSNMPATRQEIMNLQDRLDMYLKQTRVRETGICPLRHKLYSELFDELIRESTIACIERGLLLVRVRNEINMTIKEYENLFASSSACGIRKALLAETTKVDMESKIESTLLRIEKKKCCLEKLKRIYAGVDRKNIMRFEVIKAKHARQVATLKENNQNLKAKLESIILPRKGGFATKDSL</sequence>
<evidence type="ECO:0000256" key="1">
    <source>
        <dbReference type="ARBA" id="ARBA00023017"/>
    </source>
</evidence>
<evidence type="ECO:0000313" key="5">
    <source>
        <dbReference type="EMBL" id="CAG7725516.1"/>
    </source>
</evidence>
<dbReference type="InterPro" id="IPR019347">
    <property type="entry name" value="Axonemal_dynein_light_chain"/>
</dbReference>
<keyword evidence="2" id="KW-0175">Coiled coil</keyword>
<dbReference type="EMBL" id="CAJVCH010123197">
    <property type="protein sequence ID" value="CAG7725516.1"/>
    <property type="molecule type" value="Genomic_DNA"/>
</dbReference>
<comment type="caution">
    <text evidence="5">The sequence shown here is derived from an EMBL/GenBank/DDBJ whole genome shotgun (WGS) entry which is preliminary data.</text>
</comment>
<gene>
    <name evidence="5" type="ORF">AFUS01_LOCUS14471</name>
</gene>
<organism evidence="5 6">
    <name type="scientific">Allacma fusca</name>
    <dbReference type="NCBI Taxonomy" id="39272"/>
    <lineage>
        <taxon>Eukaryota</taxon>
        <taxon>Metazoa</taxon>
        <taxon>Ecdysozoa</taxon>
        <taxon>Arthropoda</taxon>
        <taxon>Hexapoda</taxon>
        <taxon>Collembola</taxon>
        <taxon>Symphypleona</taxon>
        <taxon>Sminthuridae</taxon>
        <taxon>Allacma</taxon>
    </lineage>
</organism>
<name>A0A8J2JSP4_9HEXA</name>
<evidence type="ECO:0000256" key="4">
    <source>
        <dbReference type="ARBA" id="ARBA00038114"/>
    </source>
</evidence>
<protein>
    <submittedName>
        <fullName evidence="5">Uncharacterized protein</fullName>
    </submittedName>
</protein>
<proteinExistence type="inferred from homology"/>
<dbReference type="GO" id="GO:0097546">
    <property type="term" value="C:ciliary base"/>
    <property type="evidence" value="ECO:0007669"/>
    <property type="project" value="TreeGrafter"/>
</dbReference>
<dbReference type="Proteomes" id="UP000708208">
    <property type="component" value="Unassembled WGS sequence"/>
</dbReference>
<dbReference type="GO" id="GO:0030286">
    <property type="term" value="C:dynein complex"/>
    <property type="evidence" value="ECO:0007669"/>
    <property type="project" value="UniProtKB-KW"/>
</dbReference>
<accession>A0A8J2JSP4</accession>
<dbReference type="GO" id="GO:0045504">
    <property type="term" value="F:dynein heavy chain binding"/>
    <property type="evidence" value="ECO:0007669"/>
    <property type="project" value="TreeGrafter"/>
</dbReference>
<dbReference type="AlphaFoldDB" id="A0A8J2JSP4"/>
<evidence type="ECO:0000256" key="2">
    <source>
        <dbReference type="ARBA" id="ARBA00023054"/>
    </source>
</evidence>
<reference evidence="5" key="1">
    <citation type="submission" date="2021-06" db="EMBL/GenBank/DDBJ databases">
        <authorList>
            <person name="Hodson N. C."/>
            <person name="Mongue J. A."/>
            <person name="Jaron S. K."/>
        </authorList>
    </citation>
    <scope>NUCLEOTIDE SEQUENCE</scope>
</reference>
<dbReference type="PANTHER" id="PTHR13183:SF0">
    <property type="entry name" value="AXONEMAL DYNEIN LIGHT INTERMEDIATE POLYPEPTIDE 1"/>
    <property type="match status" value="1"/>
</dbReference>
<dbReference type="PANTHER" id="PTHR13183">
    <property type="entry name" value="AXONEMAL INNER ARM DYNEIN LIGHT CHAIN 28"/>
    <property type="match status" value="1"/>
</dbReference>
<comment type="similarity">
    <text evidence="4">Belongs to the inner dynein arm light chain family.</text>
</comment>
<dbReference type="GO" id="GO:0005930">
    <property type="term" value="C:axoneme"/>
    <property type="evidence" value="ECO:0007669"/>
    <property type="project" value="TreeGrafter"/>
</dbReference>
<evidence type="ECO:0000256" key="3">
    <source>
        <dbReference type="ARBA" id="ARBA00023175"/>
    </source>
</evidence>
<dbReference type="Pfam" id="PF10211">
    <property type="entry name" value="Ax_dynein_light"/>
    <property type="match status" value="1"/>
</dbReference>
<keyword evidence="6" id="KW-1185">Reference proteome</keyword>
<keyword evidence="1" id="KW-0243">Dynein</keyword>